<evidence type="ECO:0000256" key="3">
    <source>
        <dbReference type="ARBA" id="ARBA00022806"/>
    </source>
</evidence>
<evidence type="ECO:0000313" key="8">
    <source>
        <dbReference type="EMBL" id="CAE0036702.1"/>
    </source>
</evidence>
<dbReference type="PROSITE" id="PS51192">
    <property type="entry name" value="HELICASE_ATP_BIND_1"/>
    <property type="match status" value="1"/>
</dbReference>
<evidence type="ECO:0000256" key="1">
    <source>
        <dbReference type="ARBA" id="ARBA00022741"/>
    </source>
</evidence>
<evidence type="ECO:0000259" key="5">
    <source>
        <dbReference type="PROSITE" id="PS51192"/>
    </source>
</evidence>
<dbReference type="Gene3D" id="3.40.50.300">
    <property type="entry name" value="P-loop containing nucleotide triphosphate hydrolases"/>
    <property type="match status" value="2"/>
</dbReference>
<dbReference type="GO" id="GO:0005524">
    <property type="term" value="F:ATP binding"/>
    <property type="evidence" value="ECO:0007669"/>
    <property type="project" value="UniProtKB-KW"/>
</dbReference>
<evidence type="ECO:0000256" key="2">
    <source>
        <dbReference type="ARBA" id="ARBA00022801"/>
    </source>
</evidence>
<dbReference type="EMBL" id="HBHW01006214">
    <property type="protein sequence ID" value="CAE0036723.1"/>
    <property type="molecule type" value="Transcribed_RNA"/>
</dbReference>
<dbReference type="InterPro" id="IPR011545">
    <property type="entry name" value="DEAD/DEAH_box_helicase_dom"/>
</dbReference>
<evidence type="ECO:0000256" key="4">
    <source>
        <dbReference type="ARBA" id="ARBA00022840"/>
    </source>
</evidence>
<keyword evidence="2" id="KW-0378">Hydrolase</keyword>
<dbReference type="InterPro" id="IPR050699">
    <property type="entry name" value="RNA-DNA_Helicase"/>
</dbReference>
<keyword evidence="3" id="KW-0347">Helicase</keyword>
<dbReference type="EMBL" id="HBHW01006237">
    <property type="protein sequence ID" value="CAE0036743.1"/>
    <property type="molecule type" value="Transcribed_RNA"/>
</dbReference>
<dbReference type="SMART" id="SM00490">
    <property type="entry name" value="HELICc"/>
    <property type="match status" value="1"/>
</dbReference>
<dbReference type="EMBL" id="HBHW01006203">
    <property type="protein sequence ID" value="CAE0036712.1"/>
    <property type="molecule type" value="Transcribed_RNA"/>
</dbReference>
<feature type="domain" description="Helicase ATP-binding" evidence="5">
    <location>
        <begin position="94"/>
        <end position="262"/>
    </location>
</feature>
<organism evidence="9">
    <name type="scientific">Rhodosorus marinus</name>
    <dbReference type="NCBI Taxonomy" id="101924"/>
    <lineage>
        <taxon>Eukaryota</taxon>
        <taxon>Rhodophyta</taxon>
        <taxon>Stylonematophyceae</taxon>
        <taxon>Stylonematales</taxon>
        <taxon>Stylonemataceae</taxon>
        <taxon>Rhodosorus</taxon>
    </lineage>
</organism>
<dbReference type="AlphaFoldDB" id="A0A7S3E828"/>
<dbReference type="PANTHER" id="PTHR12131">
    <property type="entry name" value="ATP-DEPENDENT RNA AND DNA HELICASE"/>
    <property type="match status" value="1"/>
</dbReference>
<keyword evidence="1" id="KW-0547">Nucleotide-binding</keyword>
<protein>
    <recommendedName>
        <fullName evidence="14">RNA helicase</fullName>
    </recommendedName>
</protein>
<name>A0A7S3E828_9RHOD</name>
<dbReference type="InterPro" id="IPR014001">
    <property type="entry name" value="Helicase_ATP-bd"/>
</dbReference>
<dbReference type="EMBL" id="HBHW01006126">
    <property type="protein sequence ID" value="CAE0036649.1"/>
    <property type="molecule type" value="Transcribed_RNA"/>
</dbReference>
<evidence type="ECO:0008006" key="14">
    <source>
        <dbReference type="Google" id="ProtNLM"/>
    </source>
</evidence>
<gene>
    <name evidence="7" type="ORF">RMAR00112_LOCUS4599</name>
    <name evidence="8" type="ORF">RMAR00112_LOCUS4652</name>
    <name evidence="9" type="ORF">RMAR00112_LOCUS4662</name>
    <name evidence="10" type="ORF">RMAR00112_LOCUS4673</name>
    <name evidence="11" type="ORF">RMAR00112_LOCUS4683</name>
    <name evidence="12" type="ORF">RMAR00112_LOCUS4693</name>
    <name evidence="13" type="ORF">RMAR00112_LOCUS4734</name>
</gene>
<dbReference type="SUPFAM" id="SSF52540">
    <property type="entry name" value="P-loop containing nucleoside triphosphate hydrolases"/>
    <property type="match status" value="1"/>
</dbReference>
<evidence type="ECO:0000313" key="10">
    <source>
        <dbReference type="EMBL" id="CAE0036723.1"/>
    </source>
</evidence>
<dbReference type="SMART" id="SM00487">
    <property type="entry name" value="DEXDc"/>
    <property type="match status" value="1"/>
</dbReference>
<evidence type="ECO:0000313" key="13">
    <source>
        <dbReference type="EMBL" id="CAE0036784.1"/>
    </source>
</evidence>
<dbReference type="InterPro" id="IPR027417">
    <property type="entry name" value="P-loop_NTPase"/>
</dbReference>
<evidence type="ECO:0000313" key="12">
    <source>
        <dbReference type="EMBL" id="CAE0036743.1"/>
    </source>
</evidence>
<dbReference type="PROSITE" id="PS51194">
    <property type="entry name" value="HELICASE_CTER"/>
    <property type="match status" value="1"/>
</dbReference>
<dbReference type="InterPro" id="IPR001650">
    <property type="entry name" value="Helicase_C-like"/>
</dbReference>
<dbReference type="GO" id="GO:0016787">
    <property type="term" value="F:hydrolase activity"/>
    <property type="evidence" value="ECO:0007669"/>
    <property type="project" value="UniProtKB-KW"/>
</dbReference>
<dbReference type="Pfam" id="PF00271">
    <property type="entry name" value="Helicase_C"/>
    <property type="match status" value="1"/>
</dbReference>
<dbReference type="PANTHER" id="PTHR12131:SF1">
    <property type="entry name" value="ATP-DEPENDENT RNA HELICASE SUPV3L1, MITOCHONDRIAL-RELATED"/>
    <property type="match status" value="1"/>
</dbReference>
<dbReference type="GO" id="GO:0070478">
    <property type="term" value="P:nuclear-transcribed mRNA catabolic process, 3'-5' exonucleolytic nonsense-mediated decay"/>
    <property type="evidence" value="ECO:0007669"/>
    <property type="project" value="TreeGrafter"/>
</dbReference>
<dbReference type="EMBL" id="HBHW01006226">
    <property type="protein sequence ID" value="CAE0036733.1"/>
    <property type="molecule type" value="Transcribed_RNA"/>
</dbReference>
<reference evidence="9" key="1">
    <citation type="submission" date="2021-01" db="EMBL/GenBank/DDBJ databases">
        <authorList>
            <person name="Corre E."/>
            <person name="Pelletier E."/>
            <person name="Niang G."/>
            <person name="Scheremetjew M."/>
            <person name="Finn R."/>
            <person name="Kale V."/>
            <person name="Holt S."/>
            <person name="Cochrane G."/>
            <person name="Meng A."/>
            <person name="Brown T."/>
            <person name="Cohen L."/>
        </authorList>
    </citation>
    <scope>NUCLEOTIDE SEQUENCE</scope>
    <source>
        <strain evidence="9">CCMP 769</strain>
    </source>
</reference>
<dbReference type="Gene3D" id="1.10.3380.30">
    <property type="match status" value="1"/>
</dbReference>
<dbReference type="Pfam" id="PF00270">
    <property type="entry name" value="DEAD"/>
    <property type="match status" value="1"/>
</dbReference>
<proteinExistence type="predicted"/>
<dbReference type="GO" id="GO:0055087">
    <property type="term" value="C:Ski complex"/>
    <property type="evidence" value="ECO:0007669"/>
    <property type="project" value="TreeGrafter"/>
</dbReference>
<dbReference type="EMBL" id="HBHW01006192">
    <property type="protein sequence ID" value="CAE0036702.1"/>
    <property type="molecule type" value="Transcribed_RNA"/>
</dbReference>
<evidence type="ECO:0000313" key="9">
    <source>
        <dbReference type="EMBL" id="CAE0036712.1"/>
    </source>
</evidence>
<dbReference type="EMBL" id="HBHW01006281">
    <property type="protein sequence ID" value="CAE0036784.1"/>
    <property type="molecule type" value="Transcribed_RNA"/>
</dbReference>
<sequence length="934" mass="103827">MACFLSLAGSSRILQNERSWCVNRRGMRVVIYEHDVSRWLPEVSQVAGKPEAAFVLRDAWAGVPDGGSLSAEDKVDLTASAFSFPLDDFQLKAIRALARSESAVVAAPTGSGKTVIGEAAVYLALAQGLRVFYTTPLKALSNQKYSDFKKQFGASRVGLLTGDVSANRDADILVMTTEVYRNMLYASESGFEVSGVGPSMMDNIYAVVFDEFHYMNDRERGTVWEESVIISPKRTLLVALSATMRNVDEVRAWFSEVHGPTELVVSSFRPVPLDFGFCNRNGLFTLTSQRPGYGGRNMINPKVCSNDVLKAAKMRVEHRGIAGDWDEDVRKGKKPRRGNRKASPAEIAKEIDYMFEEGMKKGRMLKVMNARPSNQEVPSYAYLIRCLRKRSMLPAIVFIFSRDGCDRAAGMIAEGEHSDLLTKEEAALVDEKVSEFENAHPGLIGEDKLRLARKGISSHHAGLLPIWKAVVEELFQDGLIKVVFATETLAAGINMPARTTVISALSKRAGAEGTVELSTSEVFQMAGRAGRRGKDKRGTCVFVRSQFEGAETAYNIINQEVEALSSTFAATFGMVLNLLKRRDLDGSKELVEKSFGAFLMRKGRQERLGGRGTMSDAETFVEAKKLLETAPLDEVSRLAKLSNRLRTEQKVLKKLAQINLLNQIADREQILPFVPVGTKAIIVQKDADTTCLNVQKVELETHLFQGRPDSLWKGLVEYAVVLGNVEVDPESEELTAVLTQSNEIRLLGNKHFVHVDVEGETLKWEEVDPGEWKARFVPSRGHFEFSSTDQMYYAGSSESSALADLVPEISFPPVPGHLLAQKDLMEGVRQKLSENLLYDRKNRNDLVKAFKAVKKLKKQFTVEQLRSVERKMDKLSVQEESNWKVFMSAAEVLQEFGFLTQDYEVTELGSLGASLRSSNELWISMVLLSDSISK</sequence>
<evidence type="ECO:0000259" key="6">
    <source>
        <dbReference type="PROSITE" id="PS51194"/>
    </source>
</evidence>
<dbReference type="CDD" id="cd18795">
    <property type="entry name" value="SF2_C_Ski2"/>
    <property type="match status" value="1"/>
</dbReference>
<evidence type="ECO:0000313" key="11">
    <source>
        <dbReference type="EMBL" id="CAE0036733.1"/>
    </source>
</evidence>
<dbReference type="GO" id="GO:0004386">
    <property type="term" value="F:helicase activity"/>
    <property type="evidence" value="ECO:0007669"/>
    <property type="project" value="UniProtKB-KW"/>
</dbReference>
<keyword evidence="4" id="KW-0067">ATP-binding</keyword>
<accession>A0A7S3E828</accession>
<evidence type="ECO:0000313" key="7">
    <source>
        <dbReference type="EMBL" id="CAE0036649.1"/>
    </source>
</evidence>
<dbReference type="GO" id="GO:0003676">
    <property type="term" value="F:nucleic acid binding"/>
    <property type="evidence" value="ECO:0007669"/>
    <property type="project" value="InterPro"/>
</dbReference>
<feature type="domain" description="Helicase C-terminal" evidence="6">
    <location>
        <begin position="416"/>
        <end position="579"/>
    </location>
</feature>